<organism evidence="2 3">
    <name type="scientific">Zizania palustris</name>
    <name type="common">Northern wild rice</name>
    <dbReference type="NCBI Taxonomy" id="103762"/>
    <lineage>
        <taxon>Eukaryota</taxon>
        <taxon>Viridiplantae</taxon>
        <taxon>Streptophyta</taxon>
        <taxon>Embryophyta</taxon>
        <taxon>Tracheophyta</taxon>
        <taxon>Spermatophyta</taxon>
        <taxon>Magnoliopsida</taxon>
        <taxon>Liliopsida</taxon>
        <taxon>Poales</taxon>
        <taxon>Poaceae</taxon>
        <taxon>BOP clade</taxon>
        <taxon>Oryzoideae</taxon>
        <taxon>Oryzeae</taxon>
        <taxon>Zizaniinae</taxon>
        <taxon>Zizania</taxon>
    </lineage>
</organism>
<comment type="caution">
    <text evidence="2">The sequence shown here is derived from an EMBL/GenBank/DDBJ whole genome shotgun (WGS) entry which is preliminary data.</text>
</comment>
<name>A0A8J5X3I3_ZIZPA</name>
<evidence type="ECO:0000256" key="1">
    <source>
        <dbReference type="SAM" id="MobiDB-lite"/>
    </source>
</evidence>
<protein>
    <submittedName>
        <fullName evidence="2">Uncharacterized protein</fullName>
    </submittedName>
</protein>
<keyword evidence="3" id="KW-1185">Reference proteome</keyword>
<proteinExistence type="predicted"/>
<evidence type="ECO:0000313" key="2">
    <source>
        <dbReference type="EMBL" id="KAG8100277.1"/>
    </source>
</evidence>
<dbReference type="Proteomes" id="UP000729402">
    <property type="component" value="Unassembled WGS sequence"/>
</dbReference>
<feature type="region of interest" description="Disordered" evidence="1">
    <location>
        <begin position="1"/>
        <end position="40"/>
    </location>
</feature>
<evidence type="ECO:0000313" key="3">
    <source>
        <dbReference type="Proteomes" id="UP000729402"/>
    </source>
</evidence>
<dbReference type="AlphaFoldDB" id="A0A8J5X3I3"/>
<sequence length="123" mass="12808">MLQPLPLPADKDGAKPKEDEGYVGGGDRDQEGGDNDKGATLPVTRMVIAAMATTVAPPLGMHNASRTRRELGHVCCVVAKGATETPAPLSSRVAMDCIVVGGDHEQTRSKPLVKGKPVATHVT</sequence>
<dbReference type="EMBL" id="JAAALK010000079">
    <property type="protein sequence ID" value="KAG8100277.1"/>
    <property type="molecule type" value="Genomic_DNA"/>
</dbReference>
<feature type="compositionally biased region" description="Basic and acidic residues" evidence="1">
    <location>
        <begin position="9"/>
        <end position="37"/>
    </location>
</feature>
<accession>A0A8J5X3I3</accession>
<reference evidence="2" key="2">
    <citation type="submission" date="2021-02" db="EMBL/GenBank/DDBJ databases">
        <authorList>
            <person name="Kimball J.A."/>
            <person name="Haas M.W."/>
            <person name="Macchietto M."/>
            <person name="Kono T."/>
            <person name="Duquette J."/>
            <person name="Shao M."/>
        </authorList>
    </citation>
    <scope>NUCLEOTIDE SEQUENCE</scope>
    <source>
        <tissue evidence="2">Fresh leaf tissue</tissue>
    </source>
</reference>
<reference evidence="2" key="1">
    <citation type="journal article" date="2021" name="bioRxiv">
        <title>Whole Genome Assembly and Annotation of Northern Wild Rice, Zizania palustris L., Supports a Whole Genome Duplication in the Zizania Genus.</title>
        <authorList>
            <person name="Haas M."/>
            <person name="Kono T."/>
            <person name="Macchietto M."/>
            <person name="Millas R."/>
            <person name="McGilp L."/>
            <person name="Shao M."/>
            <person name="Duquette J."/>
            <person name="Hirsch C.N."/>
            <person name="Kimball J."/>
        </authorList>
    </citation>
    <scope>NUCLEOTIDE SEQUENCE</scope>
    <source>
        <tissue evidence="2">Fresh leaf tissue</tissue>
    </source>
</reference>
<gene>
    <name evidence="2" type="ORF">GUJ93_ZPchr0013g37925</name>
</gene>